<comment type="subcellular location">
    <subcellularLocation>
        <location evidence="1">Cell membrane</location>
        <topology evidence="1">Multi-pass membrane protein</topology>
    </subcellularLocation>
</comment>
<evidence type="ECO:0000256" key="8">
    <source>
        <dbReference type="SAM" id="Phobius"/>
    </source>
</evidence>
<feature type="compositionally biased region" description="Low complexity" evidence="7">
    <location>
        <begin position="144"/>
        <end position="167"/>
    </location>
</feature>
<keyword evidence="5 8" id="KW-1133">Transmembrane helix</keyword>
<evidence type="ECO:0000256" key="2">
    <source>
        <dbReference type="ARBA" id="ARBA00006679"/>
    </source>
</evidence>
<keyword evidence="10" id="KW-1185">Reference proteome</keyword>
<protein>
    <submittedName>
        <fullName evidence="9">DoxX family protein</fullName>
    </submittedName>
</protein>
<evidence type="ECO:0000256" key="4">
    <source>
        <dbReference type="ARBA" id="ARBA00022692"/>
    </source>
</evidence>
<dbReference type="InterPro" id="IPR032808">
    <property type="entry name" value="DoxX"/>
</dbReference>
<keyword evidence="4 8" id="KW-0812">Transmembrane</keyword>
<name>A0ABY5T0D1_9SPHN</name>
<evidence type="ECO:0000313" key="10">
    <source>
        <dbReference type="Proteomes" id="UP001065265"/>
    </source>
</evidence>
<organism evidence="9 10">
    <name type="scientific">Qipengyuania spongiae</name>
    <dbReference type="NCBI Taxonomy" id="2909673"/>
    <lineage>
        <taxon>Bacteria</taxon>
        <taxon>Pseudomonadati</taxon>
        <taxon>Pseudomonadota</taxon>
        <taxon>Alphaproteobacteria</taxon>
        <taxon>Sphingomonadales</taxon>
        <taxon>Erythrobacteraceae</taxon>
        <taxon>Qipengyuania</taxon>
    </lineage>
</organism>
<dbReference type="EMBL" id="CP092471">
    <property type="protein sequence ID" value="UVI40262.1"/>
    <property type="molecule type" value="Genomic_DNA"/>
</dbReference>
<keyword evidence="3" id="KW-1003">Cell membrane</keyword>
<dbReference type="RefSeq" id="WP_265560366.1">
    <property type="nucleotide sequence ID" value="NZ_CP092471.1"/>
</dbReference>
<evidence type="ECO:0000256" key="3">
    <source>
        <dbReference type="ARBA" id="ARBA00022475"/>
    </source>
</evidence>
<sequence>MATLAAIIGRILIAALFILAGLDKVLDTGATAEYIQSATNLPGSLALPTGVFEIAAGLLLASGIGTRLASGALIVFTALATILFHSRITDPVQAQMALKNLAVMGGLLMVFAYGQVRGNLGTWRERDRAHDAEVEAARAEGRAEAATPVVTPAVTPTAPPAATRPSD</sequence>
<dbReference type="PANTHER" id="PTHR33452">
    <property type="entry name" value="OXIDOREDUCTASE CATD-RELATED"/>
    <property type="match status" value="1"/>
</dbReference>
<proteinExistence type="inferred from homology"/>
<feature type="transmembrane region" description="Helical" evidence="8">
    <location>
        <begin position="68"/>
        <end position="85"/>
    </location>
</feature>
<feature type="transmembrane region" description="Helical" evidence="8">
    <location>
        <begin position="42"/>
        <end position="61"/>
    </location>
</feature>
<keyword evidence="6 8" id="KW-0472">Membrane</keyword>
<evidence type="ECO:0000256" key="7">
    <source>
        <dbReference type="SAM" id="MobiDB-lite"/>
    </source>
</evidence>
<dbReference type="InterPro" id="IPR051907">
    <property type="entry name" value="DoxX-like_oxidoreductase"/>
</dbReference>
<comment type="similarity">
    <text evidence="2">Belongs to the DoxX family.</text>
</comment>
<evidence type="ECO:0000256" key="1">
    <source>
        <dbReference type="ARBA" id="ARBA00004651"/>
    </source>
</evidence>
<feature type="compositionally biased region" description="Basic and acidic residues" evidence="7">
    <location>
        <begin position="134"/>
        <end position="143"/>
    </location>
</feature>
<evidence type="ECO:0000256" key="6">
    <source>
        <dbReference type="ARBA" id="ARBA00023136"/>
    </source>
</evidence>
<dbReference type="Proteomes" id="UP001065265">
    <property type="component" value="Chromosome"/>
</dbReference>
<dbReference type="Pfam" id="PF07681">
    <property type="entry name" value="DoxX"/>
    <property type="match status" value="1"/>
</dbReference>
<evidence type="ECO:0000313" key="9">
    <source>
        <dbReference type="EMBL" id="UVI40262.1"/>
    </source>
</evidence>
<feature type="transmembrane region" description="Helical" evidence="8">
    <location>
        <begin position="97"/>
        <end position="116"/>
    </location>
</feature>
<reference evidence="9" key="1">
    <citation type="submission" date="2022-02" db="EMBL/GenBank/DDBJ databases">
        <title>Qipengyuania spongiae sp. nov., isolated from marine sponge.</title>
        <authorList>
            <person name="Li Z."/>
            <person name="Zhang M."/>
        </authorList>
    </citation>
    <scope>NUCLEOTIDE SEQUENCE</scope>
    <source>
        <strain evidence="9">PHS-Z21</strain>
    </source>
</reference>
<gene>
    <name evidence="9" type="ORF">L1F33_04790</name>
</gene>
<accession>A0ABY5T0D1</accession>
<dbReference type="PANTHER" id="PTHR33452:SF1">
    <property type="entry name" value="INNER MEMBRANE PROTEIN YPHA-RELATED"/>
    <property type="match status" value="1"/>
</dbReference>
<evidence type="ECO:0000256" key="5">
    <source>
        <dbReference type="ARBA" id="ARBA00022989"/>
    </source>
</evidence>
<feature type="region of interest" description="Disordered" evidence="7">
    <location>
        <begin position="134"/>
        <end position="167"/>
    </location>
</feature>